<dbReference type="InterPro" id="IPR050196">
    <property type="entry name" value="Cytochrome_P450_Monoox"/>
</dbReference>
<accession>A0ABM1T124</accession>
<evidence type="ECO:0000256" key="5">
    <source>
        <dbReference type="ARBA" id="ARBA00022824"/>
    </source>
</evidence>
<gene>
    <name evidence="11" type="primary">LOC111087391</name>
</gene>
<keyword evidence="6" id="KW-0408">Iron</keyword>
<keyword evidence="9" id="KW-0732">Signal</keyword>
<feature type="chain" id="PRO_5047162982" evidence="9">
    <location>
        <begin position="18"/>
        <end position="125"/>
    </location>
</feature>
<reference evidence="11" key="1">
    <citation type="submission" date="2025-08" db="UniProtKB">
        <authorList>
            <consortium name="RefSeq"/>
        </authorList>
    </citation>
    <scope>IDENTIFICATION</scope>
    <source>
        <tissue evidence="11">Muscle</tissue>
    </source>
</reference>
<evidence type="ECO:0000256" key="1">
    <source>
        <dbReference type="ARBA" id="ARBA00001971"/>
    </source>
</evidence>
<evidence type="ECO:0000256" key="8">
    <source>
        <dbReference type="ARBA" id="ARBA00023136"/>
    </source>
</evidence>
<dbReference type="Proteomes" id="UP000694941">
    <property type="component" value="Unplaced"/>
</dbReference>
<dbReference type="GeneID" id="111087391"/>
<protein>
    <submittedName>
        <fullName evidence="11">Cytochrome P450 4C1-like</fullName>
    </submittedName>
</protein>
<keyword evidence="7" id="KW-0560">Oxidoreductase</keyword>
<keyword evidence="4" id="KW-0479">Metal-binding</keyword>
<keyword evidence="5" id="KW-0256">Endoplasmic reticulum</keyword>
<dbReference type="InterPro" id="IPR001128">
    <property type="entry name" value="Cyt_P450"/>
</dbReference>
<evidence type="ECO:0000313" key="10">
    <source>
        <dbReference type="Proteomes" id="UP000694941"/>
    </source>
</evidence>
<comment type="similarity">
    <text evidence="3">Belongs to the cytochrome P450 family.</text>
</comment>
<dbReference type="SUPFAM" id="SSF48264">
    <property type="entry name" value="Cytochrome P450"/>
    <property type="match status" value="1"/>
</dbReference>
<evidence type="ECO:0000256" key="6">
    <source>
        <dbReference type="ARBA" id="ARBA00023004"/>
    </source>
</evidence>
<evidence type="ECO:0000256" key="3">
    <source>
        <dbReference type="ARBA" id="ARBA00010617"/>
    </source>
</evidence>
<keyword evidence="10" id="KW-1185">Reference proteome</keyword>
<feature type="signal peptide" evidence="9">
    <location>
        <begin position="1"/>
        <end position="17"/>
    </location>
</feature>
<dbReference type="PANTHER" id="PTHR24291">
    <property type="entry name" value="CYTOCHROME P450 FAMILY 4"/>
    <property type="match status" value="1"/>
</dbReference>
<organism evidence="10 11">
    <name type="scientific">Limulus polyphemus</name>
    <name type="common">Atlantic horseshoe crab</name>
    <dbReference type="NCBI Taxonomy" id="6850"/>
    <lineage>
        <taxon>Eukaryota</taxon>
        <taxon>Metazoa</taxon>
        <taxon>Ecdysozoa</taxon>
        <taxon>Arthropoda</taxon>
        <taxon>Chelicerata</taxon>
        <taxon>Merostomata</taxon>
        <taxon>Xiphosura</taxon>
        <taxon>Limulidae</taxon>
        <taxon>Limulus</taxon>
    </lineage>
</organism>
<evidence type="ECO:0000256" key="7">
    <source>
        <dbReference type="ARBA" id="ARBA00023033"/>
    </source>
</evidence>
<comment type="subcellular location">
    <subcellularLocation>
        <location evidence="2">Endoplasmic reticulum membrane</location>
    </subcellularLocation>
</comment>
<proteinExistence type="inferred from homology"/>
<sequence>MMIFSIFVFLLFFSSVAETFIARVAKPWLWSDFLFYRTQLGKKFLKSTEIMDNFTRQVIRARKEEAIKQNTITYDEQNSHQDEITFGYGKKRQAFLDLLLDHHLKDNTMTEDDMQEEVDSFMFAE</sequence>
<dbReference type="InterPro" id="IPR036396">
    <property type="entry name" value="Cyt_P450_sf"/>
</dbReference>
<dbReference type="PANTHER" id="PTHR24291:SF189">
    <property type="entry name" value="CYTOCHROME P450 4C3-RELATED"/>
    <property type="match status" value="1"/>
</dbReference>
<evidence type="ECO:0000256" key="2">
    <source>
        <dbReference type="ARBA" id="ARBA00004586"/>
    </source>
</evidence>
<dbReference type="Pfam" id="PF00067">
    <property type="entry name" value="p450"/>
    <property type="match status" value="1"/>
</dbReference>
<dbReference type="RefSeq" id="XP_022249580.1">
    <property type="nucleotide sequence ID" value="XM_022393872.1"/>
</dbReference>
<keyword evidence="8" id="KW-0472">Membrane</keyword>
<evidence type="ECO:0000256" key="4">
    <source>
        <dbReference type="ARBA" id="ARBA00022617"/>
    </source>
</evidence>
<evidence type="ECO:0000313" key="11">
    <source>
        <dbReference type="RefSeq" id="XP_022249580.1"/>
    </source>
</evidence>
<keyword evidence="7" id="KW-0503">Monooxygenase</keyword>
<dbReference type="Gene3D" id="1.10.630.10">
    <property type="entry name" value="Cytochrome P450"/>
    <property type="match status" value="1"/>
</dbReference>
<keyword evidence="4" id="KW-0349">Heme</keyword>
<comment type="cofactor">
    <cofactor evidence="1">
        <name>heme</name>
        <dbReference type="ChEBI" id="CHEBI:30413"/>
    </cofactor>
</comment>
<evidence type="ECO:0000256" key="9">
    <source>
        <dbReference type="SAM" id="SignalP"/>
    </source>
</evidence>
<name>A0ABM1T124_LIMPO</name>